<dbReference type="EMBL" id="KV453863">
    <property type="protein sequence ID" value="ODV83460.1"/>
    <property type="molecule type" value="Genomic_DNA"/>
</dbReference>
<sequence>LQLQSHEDLIAEKILKRAEIARITRQLKAKLFKAGMKVREGQGKAPSSSSPTASSPTTNFDDMRPLSRAHSHLEDIDDDFSSPVKRMHQGNIPSSPFYSTNNTSPASFHIINSQPSSAQKPPLSSHYQHHHHQQQQHQQQHQQQPPKTPPFTHRFANLDEAALNKTPSPLKDDPSQQSGSAKHALQSALLSTPKTSKFKKSIEFKTPNSRYHNDNEEGADLLLYMSNSPARPVTSSKDTKELNVFLNIPTTPKSSSVHMLQTPSMGLESTPPRNSLSGLPFSTPSISINGQQQPTTPNLQVFGNKGTPSTNAMLANGNKTPAFSMSDYVNIFTPSPARHTRTPEFSTHNFVKPSILSYSKELNGVMSGNGN</sequence>
<feature type="compositionally biased region" description="Polar residues" evidence="1">
    <location>
        <begin position="253"/>
        <end position="264"/>
    </location>
</feature>
<accession>A0A1E4SVE1</accession>
<feature type="compositionally biased region" description="Polar residues" evidence="1">
    <location>
        <begin position="91"/>
        <end position="119"/>
    </location>
</feature>
<proteinExistence type="predicted"/>
<dbReference type="AlphaFoldDB" id="A0A1E4SVE1"/>
<evidence type="ECO:0000313" key="2">
    <source>
        <dbReference type="EMBL" id="ODV83460.1"/>
    </source>
</evidence>
<evidence type="ECO:0000313" key="3">
    <source>
        <dbReference type="Proteomes" id="UP000094801"/>
    </source>
</evidence>
<organism evidence="2 3">
    <name type="scientific">[Candida] arabinofermentans NRRL YB-2248</name>
    <dbReference type="NCBI Taxonomy" id="983967"/>
    <lineage>
        <taxon>Eukaryota</taxon>
        <taxon>Fungi</taxon>
        <taxon>Dikarya</taxon>
        <taxon>Ascomycota</taxon>
        <taxon>Saccharomycotina</taxon>
        <taxon>Pichiomycetes</taxon>
        <taxon>Pichiales</taxon>
        <taxon>Pichiaceae</taxon>
        <taxon>Ogataea</taxon>
        <taxon>Ogataea/Candida clade</taxon>
    </lineage>
</organism>
<reference evidence="3" key="1">
    <citation type="submission" date="2016-04" db="EMBL/GenBank/DDBJ databases">
        <title>Comparative genomics of biotechnologically important yeasts.</title>
        <authorList>
            <consortium name="DOE Joint Genome Institute"/>
            <person name="Riley R."/>
            <person name="Haridas S."/>
            <person name="Wolfe K.H."/>
            <person name="Lopes M.R."/>
            <person name="Hittinger C.T."/>
            <person name="Goker M."/>
            <person name="Salamov A."/>
            <person name="Wisecaver J."/>
            <person name="Long T.M."/>
            <person name="Aerts A.L."/>
            <person name="Barry K."/>
            <person name="Choi C."/>
            <person name="Clum A."/>
            <person name="Coughlan A.Y."/>
            <person name="Deshpande S."/>
            <person name="Douglass A.P."/>
            <person name="Hanson S.J."/>
            <person name="Klenk H.-P."/>
            <person name="Labutti K."/>
            <person name="Lapidus A."/>
            <person name="Lindquist E."/>
            <person name="Lipzen A."/>
            <person name="Meier-Kolthoff J.P."/>
            <person name="Ohm R.A."/>
            <person name="Otillar R.P."/>
            <person name="Pangilinan J."/>
            <person name="Peng Y."/>
            <person name="Rokas A."/>
            <person name="Rosa C.A."/>
            <person name="Scheuner C."/>
            <person name="Sibirny A.A."/>
            <person name="Slot J.C."/>
            <person name="Stielow J.B."/>
            <person name="Sun H."/>
            <person name="Kurtzman C.P."/>
            <person name="Blackwell M."/>
            <person name="Grigoriev I.V."/>
            <person name="Jeffries T.W."/>
        </authorList>
    </citation>
    <scope>NUCLEOTIDE SEQUENCE [LARGE SCALE GENOMIC DNA]</scope>
    <source>
        <strain evidence="3">NRRL YB-2248</strain>
    </source>
</reference>
<dbReference type="OrthoDB" id="2163387at2759"/>
<dbReference type="Proteomes" id="UP000094801">
    <property type="component" value="Unassembled WGS sequence"/>
</dbReference>
<evidence type="ECO:0000256" key="1">
    <source>
        <dbReference type="SAM" id="MobiDB-lite"/>
    </source>
</evidence>
<name>A0A1E4SVE1_9ASCO</name>
<feature type="compositionally biased region" description="Low complexity" evidence="1">
    <location>
        <begin position="135"/>
        <end position="144"/>
    </location>
</feature>
<gene>
    <name evidence="2" type="ORF">CANARDRAFT_178863</name>
</gene>
<feature type="region of interest" description="Disordered" evidence="1">
    <location>
        <begin position="287"/>
        <end position="307"/>
    </location>
</feature>
<feature type="region of interest" description="Disordered" evidence="1">
    <location>
        <begin position="38"/>
        <end position="192"/>
    </location>
</feature>
<keyword evidence="3" id="KW-1185">Reference proteome</keyword>
<protein>
    <submittedName>
        <fullName evidence="2">Uncharacterized protein</fullName>
    </submittedName>
</protein>
<feature type="non-terminal residue" evidence="2">
    <location>
        <position position="1"/>
    </location>
</feature>
<feature type="region of interest" description="Disordered" evidence="1">
    <location>
        <begin position="253"/>
        <end position="273"/>
    </location>
</feature>
<feature type="compositionally biased region" description="Low complexity" evidence="1">
    <location>
        <begin position="45"/>
        <end position="58"/>
    </location>
</feature>
<feature type="non-terminal residue" evidence="2">
    <location>
        <position position="371"/>
    </location>
</feature>